<dbReference type="RefSeq" id="XP_014657825.1">
    <property type="nucleotide sequence ID" value="XM_014802339.1"/>
</dbReference>
<proteinExistence type="predicted"/>
<name>A0A081CBY9_PSEA2</name>
<sequence>MSAAASEAGWSTIGAPTGFAACWSVPRIRRSASCAADRWICAEAAYPESGNPYAAYTRPPIRSMVFTLPLCLSIRQMGASLVWGPNMGSRIGAARGLQGARAPNLARLSTLHDLQDGSGEDFAGDETGILASSRSDLYATRAIQCGD</sequence>
<reference evidence="1" key="1">
    <citation type="submission" date="2014-07" db="EMBL/GenBank/DDBJ databases">
        <title>Draft genome sequence of the yeast Pseudozyma antarctica JCM 10317 known as a producer of lipase B which used in a wide range of industrial applications.</title>
        <authorList>
            <person name="Morita T."/>
            <person name="Saika A."/>
            <person name="Koike H."/>
        </authorList>
    </citation>
    <scope>NUCLEOTIDE SEQUENCE</scope>
    <source>
        <strain evidence="1">JCM 10317</strain>
    </source>
</reference>
<evidence type="ECO:0000313" key="1">
    <source>
        <dbReference type="EMBL" id="GAK64185.1"/>
    </source>
</evidence>
<dbReference type="GeneID" id="26303092"/>
<dbReference type="Proteomes" id="UP000053758">
    <property type="component" value="Unassembled WGS sequence"/>
</dbReference>
<gene>
    <name evidence="1" type="ORF">PAN0_004c2395</name>
</gene>
<organism evidence="1">
    <name type="scientific">Pseudozyma antarctica</name>
    <name type="common">Yeast</name>
    <name type="synonym">Candida antarctica</name>
    <dbReference type="NCBI Taxonomy" id="84753"/>
    <lineage>
        <taxon>Eukaryota</taxon>
        <taxon>Fungi</taxon>
        <taxon>Dikarya</taxon>
        <taxon>Basidiomycota</taxon>
        <taxon>Ustilaginomycotina</taxon>
        <taxon>Ustilaginomycetes</taxon>
        <taxon>Ustilaginales</taxon>
        <taxon>Ustilaginaceae</taxon>
        <taxon>Moesziomyces</taxon>
    </lineage>
</organism>
<dbReference type="AlphaFoldDB" id="A0A081CBY9"/>
<protein>
    <submittedName>
        <fullName evidence="1">Uncharacterized protein</fullName>
    </submittedName>
</protein>
<dbReference type="EMBL" id="DF830071">
    <property type="protein sequence ID" value="GAK64185.1"/>
    <property type="molecule type" value="Genomic_DNA"/>
</dbReference>
<keyword evidence="2" id="KW-1185">Reference proteome</keyword>
<evidence type="ECO:0000313" key="2">
    <source>
        <dbReference type="Proteomes" id="UP000053758"/>
    </source>
</evidence>
<accession>A0A081CBY9</accession>
<dbReference type="HOGENOM" id="CLU_1767805_0_0_1"/>